<reference evidence="1" key="2">
    <citation type="submission" date="2023-03" db="EMBL/GenBank/DDBJ databases">
        <authorList>
            <person name="Inwood S.N."/>
            <person name="Skelly J.G."/>
            <person name="Guhlin J."/>
            <person name="Harrop T.W.R."/>
            <person name="Goldson S.G."/>
            <person name="Dearden P.K."/>
        </authorList>
    </citation>
    <scope>NUCLEOTIDE SEQUENCE</scope>
    <source>
        <strain evidence="1">Lincoln</strain>
        <tissue evidence="1">Whole body</tissue>
    </source>
</reference>
<dbReference type="Proteomes" id="UP001168972">
    <property type="component" value="Unassembled WGS sequence"/>
</dbReference>
<evidence type="ECO:0000313" key="2">
    <source>
        <dbReference type="Proteomes" id="UP001168972"/>
    </source>
</evidence>
<gene>
    <name evidence="1" type="ORF">PV327_011611</name>
</gene>
<feature type="non-terminal residue" evidence="1">
    <location>
        <position position="151"/>
    </location>
</feature>
<evidence type="ECO:0000313" key="1">
    <source>
        <dbReference type="EMBL" id="KAK0156803.1"/>
    </source>
</evidence>
<dbReference type="AlphaFoldDB" id="A0AA39C2G6"/>
<reference evidence="1" key="1">
    <citation type="journal article" date="2023" name="bioRxiv">
        <title>Scaffold-level genome assemblies of two parasitoid biocontrol wasps reveal the parthenogenesis mechanism and an associated novel virus.</title>
        <authorList>
            <person name="Inwood S."/>
            <person name="Skelly J."/>
            <person name="Guhlin J."/>
            <person name="Harrop T."/>
            <person name="Goldson S."/>
            <person name="Dearden P."/>
        </authorList>
    </citation>
    <scope>NUCLEOTIDE SEQUENCE</scope>
    <source>
        <strain evidence="1">Lincoln</strain>
        <tissue evidence="1">Whole body</tissue>
    </source>
</reference>
<dbReference type="EMBL" id="JAQQBR010003088">
    <property type="protein sequence ID" value="KAK0156803.1"/>
    <property type="molecule type" value="Genomic_DNA"/>
</dbReference>
<keyword evidence="2" id="KW-1185">Reference proteome</keyword>
<name>A0AA39C2G6_MICHY</name>
<protein>
    <submittedName>
        <fullName evidence="1">Uncharacterized protein</fullName>
    </submittedName>
</protein>
<sequence length="151" mass="17516">MSACMYERVFRRQSGSVAASTTSSLYHHPEIQWRNNNQTYLNKSTNQVNNAIKHRTEYSMHMHQETMWDPDQPMAIDLSYASNGAYKYNTVDAANENHQATATYNSGTRTMNRREDEGDSSHDGLTLQQDLLMSEHVNIEELRRIEIWKTV</sequence>
<organism evidence="1 2">
    <name type="scientific">Microctonus hyperodae</name>
    <name type="common">Parasitoid wasp</name>
    <dbReference type="NCBI Taxonomy" id="165561"/>
    <lineage>
        <taxon>Eukaryota</taxon>
        <taxon>Metazoa</taxon>
        <taxon>Ecdysozoa</taxon>
        <taxon>Arthropoda</taxon>
        <taxon>Hexapoda</taxon>
        <taxon>Insecta</taxon>
        <taxon>Pterygota</taxon>
        <taxon>Neoptera</taxon>
        <taxon>Endopterygota</taxon>
        <taxon>Hymenoptera</taxon>
        <taxon>Apocrita</taxon>
        <taxon>Ichneumonoidea</taxon>
        <taxon>Braconidae</taxon>
        <taxon>Euphorinae</taxon>
        <taxon>Microctonus</taxon>
    </lineage>
</organism>
<accession>A0AA39C2G6</accession>
<proteinExistence type="predicted"/>
<comment type="caution">
    <text evidence="1">The sequence shown here is derived from an EMBL/GenBank/DDBJ whole genome shotgun (WGS) entry which is preliminary data.</text>
</comment>